<evidence type="ECO:0000256" key="1">
    <source>
        <dbReference type="SAM" id="SignalP"/>
    </source>
</evidence>
<dbReference type="SUPFAM" id="SSF103515">
    <property type="entry name" value="Autotransporter"/>
    <property type="match status" value="1"/>
</dbReference>
<organism evidence="3 4">
    <name type="scientific">Flavimaribacter sediminis</name>
    <dbReference type="NCBI Taxonomy" id="2865987"/>
    <lineage>
        <taxon>Bacteria</taxon>
        <taxon>Pseudomonadati</taxon>
        <taxon>Pseudomonadota</taxon>
        <taxon>Alphaproteobacteria</taxon>
        <taxon>Hyphomicrobiales</taxon>
        <taxon>Rhizobiaceae</taxon>
        <taxon>Flavimaribacter</taxon>
    </lineage>
</organism>
<dbReference type="InterPro" id="IPR036709">
    <property type="entry name" value="Autotransporte_beta_dom_sf"/>
</dbReference>
<evidence type="ECO:0000313" key="3">
    <source>
        <dbReference type="EMBL" id="MBW8636891.1"/>
    </source>
</evidence>
<name>A0AAE3D0L7_9HYPH</name>
<dbReference type="SMART" id="SM00869">
    <property type="entry name" value="Autotransporter"/>
    <property type="match status" value="1"/>
</dbReference>
<dbReference type="PROSITE" id="PS51208">
    <property type="entry name" value="AUTOTRANSPORTER"/>
    <property type="match status" value="1"/>
</dbReference>
<sequence>MKSRSLASIAAQLLCGASLSVISVSAARADCDPASPTDGQTVICTGPSTGFVDENVEDVTVIVEEGAVVDGGGDRGFRFGDNGTLTNDGTILSGGGEHGVQGGDEASITNNGLIDGDGNGVNVDDDAYVLNSETGEVIGADDGVQIEEDGEIYNEGTVTANDGDALKAADGAYILNEGTATGSDDGIQVENDGEIVNTGTVTAYDGDALKAENGAYIMNEGAAIGYSDGIQVEENGEVYNSGDVTAYDGDGIKAGDGAYIENDGTLTASDDGIQADLYSTAINNGAIYATDEGINLDADGAVVINNGSITALDDGIHTATNSWIENNGSIYIPYNAGDPQDGIDLDDGVVLNTGLIEVENGGADSQDGIDFDEDGAAASYITNTGSIIGYHAVNTDPLNTKSQTIYNYGYLEGFGGVAINLGDGDDALQIGTGSRIVGLVDLGDGTDSFSIDSPVASLVNFVSAPEIVDLNGFAAIVTSTQIATIDPAPFQSGDALMRSFFFDMTDTLYHDRPEAGESGFWLTGFGSAADFGSSTIYSGYDTSGGGGVGGYDHAVNAMWSIGLFGGGASYSASIDDGEHDTDLTSGFGGVRAFYFPNSRFTLNAAILGGVTQTSLSSPDYRTGSGSGDGSFLATTGGFAYEIPAAEMGGYVGLELLGQAGALWNWADSYRVSGFDGATIGARDSAYYFGTLEAGLPFEMQSGGNTIRFKPFAGVTFAGFSDDPFSLTAIGFSTSFTAPNDIDGTFFTGGAELAIDFDGKASLTGRFTAAYNSDSTSYGGTLNLRIPFPVK</sequence>
<feature type="chain" id="PRO_5042079445" evidence="1">
    <location>
        <begin position="27"/>
        <end position="790"/>
    </location>
</feature>
<proteinExistence type="predicted"/>
<keyword evidence="4" id="KW-1185">Reference proteome</keyword>
<comment type="caution">
    <text evidence="3">The sequence shown here is derived from an EMBL/GenBank/DDBJ whole genome shotgun (WGS) entry which is preliminary data.</text>
</comment>
<dbReference type="EMBL" id="JAICBX010000001">
    <property type="protein sequence ID" value="MBW8636891.1"/>
    <property type="molecule type" value="Genomic_DNA"/>
</dbReference>
<dbReference type="AlphaFoldDB" id="A0AAE3D0L7"/>
<dbReference type="RefSeq" id="WP_220227535.1">
    <property type="nucleotide sequence ID" value="NZ_JAICBX010000001.1"/>
</dbReference>
<gene>
    <name evidence="3" type="ORF">K1W69_06800</name>
</gene>
<dbReference type="Proteomes" id="UP001196509">
    <property type="component" value="Unassembled WGS sequence"/>
</dbReference>
<evidence type="ECO:0000259" key="2">
    <source>
        <dbReference type="PROSITE" id="PS51208"/>
    </source>
</evidence>
<protein>
    <submittedName>
        <fullName evidence="3">Autotransporter outer membrane beta-barrel domain-containing protein</fullName>
    </submittedName>
</protein>
<accession>A0AAE3D0L7</accession>
<feature type="signal peptide" evidence="1">
    <location>
        <begin position="1"/>
        <end position="26"/>
    </location>
</feature>
<feature type="domain" description="Autotransporter" evidence="2">
    <location>
        <begin position="513"/>
        <end position="787"/>
    </location>
</feature>
<dbReference type="InterPro" id="IPR005546">
    <property type="entry name" value="Autotransporte_beta"/>
</dbReference>
<keyword evidence="1" id="KW-0732">Signal</keyword>
<dbReference type="Gene3D" id="2.40.128.130">
    <property type="entry name" value="Autotransporter beta-domain"/>
    <property type="match status" value="1"/>
</dbReference>
<dbReference type="Pfam" id="PF03797">
    <property type="entry name" value="Autotransporter"/>
    <property type="match status" value="1"/>
</dbReference>
<evidence type="ECO:0000313" key="4">
    <source>
        <dbReference type="Proteomes" id="UP001196509"/>
    </source>
</evidence>
<reference evidence="3" key="1">
    <citation type="submission" date="2021-08" db="EMBL/GenBank/DDBJ databases">
        <title>Hoeflea bacterium WL0058 sp. nov., isolated from the sediment.</title>
        <authorList>
            <person name="Wang L."/>
            <person name="Zhang D."/>
        </authorList>
    </citation>
    <scope>NUCLEOTIDE SEQUENCE</scope>
    <source>
        <strain evidence="3">WL0058</strain>
    </source>
</reference>